<protein>
    <recommendedName>
        <fullName evidence="6">Fatty acid hydroxylase domain-containing protein</fullName>
    </recommendedName>
</protein>
<dbReference type="EMBL" id="LZYO01000241">
    <property type="protein sequence ID" value="ODH23363.1"/>
    <property type="molecule type" value="Genomic_DNA"/>
</dbReference>
<evidence type="ECO:0000256" key="3">
    <source>
        <dbReference type="ARBA" id="ARBA00022989"/>
    </source>
</evidence>
<keyword evidence="3 5" id="KW-1133">Transmembrane helix</keyword>
<dbReference type="InterPro" id="IPR006694">
    <property type="entry name" value="Fatty_acid_hydroxylase"/>
</dbReference>
<comment type="caution">
    <text evidence="7">The sequence shown here is derived from an EMBL/GenBank/DDBJ whole genome shotgun (WGS) entry which is preliminary data.</text>
</comment>
<evidence type="ECO:0000256" key="1">
    <source>
        <dbReference type="ARBA" id="ARBA00004370"/>
    </source>
</evidence>
<evidence type="ECO:0000256" key="5">
    <source>
        <dbReference type="SAM" id="Phobius"/>
    </source>
</evidence>
<gene>
    <name evidence="7" type="ORF">ACO22_05410</name>
</gene>
<dbReference type="GO" id="GO:0005506">
    <property type="term" value="F:iron ion binding"/>
    <property type="evidence" value="ECO:0007669"/>
    <property type="project" value="InterPro"/>
</dbReference>
<evidence type="ECO:0000313" key="7">
    <source>
        <dbReference type="EMBL" id="ODH23363.1"/>
    </source>
</evidence>
<dbReference type="PANTHER" id="PTHR11863">
    <property type="entry name" value="STEROL DESATURASE"/>
    <property type="match status" value="1"/>
</dbReference>
<accession>A0A1D2JAP2</accession>
<feature type="transmembrane region" description="Helical" evidence="5">
    <location>
        <begin position="192"/>
        <end position="216"/>
    </location>
</feature>
<dbReference type="GO" id="GO:0016491">
    <property type="term" value="F:oxidoreductase activity"/>
    <property type="evidence" value="ECO:0007669"/>
    <property type="project" value="InterPro"/>
</dbReference>
<evidence type="ECO:0000259" key="6">
    <source>
        <dbReference type="Pfam" id="PF04116"/>
    </source>
</evidence>
<dbReference type="Proteomes" id="UP000242814">
    <property type="component" value="Unassembled WGS sequence"/>
</dbReference>
<reference evidence="7 8" key="1">
    <citation type="submission" date="2016-06" db="EMBL/GenBank/DDBJ databases">
        <authorList>
            <person name="Kjaerup R.B."/>
            <person name="Dalgaard T.S."/>
            <person name="Juul-Madsen H.R."/>
        </authorList>
    </citation>
    <scope>NUCLEOTIDE SEQUENCE [LARGE SCALE GENOMIC DNA]</scope>
    <source>
        <strain evidence="7 8">Pb300</strain>
    </source>
</reference>
<dbReference type="AlphaFoldDB" id="A0A1D2JAP2"/>
<keyword evidence="4 5" id="KW-0472">Membrane</keyword>
<dbReference type="VEuPathDB" id="FungiDB:PABG_07793"/>
<keyword evidence="2 5" id="KW-0812">Transmembrane</keyword>
<evidence type="ECO:0000313" key="8">
    <source>
        <dbReference type="Proteomes" id="UP000242814"/>
    </source>
</evidence>
<name>A0A1D2JAP2_PARBR</name>
<organism evidence="7 8">
    <name type="scientific">Paracoccidioides brasiliensis</name>
    <dbReference type="NCBI Taxonomy" id="121759"/>
    <lineage>
        <taxon>Eukaryota</taxon>
        <taxon>Fungi</taxon>
        <taxon>Dikarya</taxon>
        <taxon>Ascomycota</taxon>
        <taxon>Pezizomycotina</taxon>
        <taxon>Eurotiomycetes</taxon>
        <taxon>Eurotiomycetidae</taxon>
        <taxon>Onygenales</taxon>
        <taxon>Ajellomycetaceae</taxon>
        <taxon>Paracoccidioides</taxon>
    </lineage>
</organism>
<dbReference type="GO" id="GO:0008610">
    <property type="term" value="P:lipid biosynthetic process"/>
    <property type="evidence" value="ECO:0007669"/>
    <property type="project" value="InterPro"/>
</dbReference>
<feature type="domain" description="Fatty acid hydroxylase" evidence="6">
    <location>
        <begin position="203"/>
        <end position="338"/>
    </location>
</feature>
<evidence type="ECO:0000256" key="4">
    <source>
        <dbReference type="ARBA" id="ARBA00023136"/>
    </source>
</evidence>
<feature type="transmembrane region" description="Helical" evidence="5">
    <location>
        <begin position="32"/>
        <end position="52"/>
    </location>
</feature>
<dbReference type="VEuPathDB" id="FungiDB:PADG_06550"/>
<comment type="subcellular location">
    <subcellularLocation>
        <location evidence="1">Membrane</location>
    </subcellularLocation>
</comment>
<proteinExistence type="predicted"/>
<dbReference type="Pfam" id="PF04116">
    <property type="entry name" value="FA_hydroxylase"/>
    <property type="match status" value="1"/>
</dbReference>
<dbReference type="InterPro" id="IPR050307">
    <property type="entry name" value="Sterol_Desaturase_Related"/>
</dbReference>
<evidence type="ECO:0000256" key="2">
    <source>
        <dbReference type="ARBA" id="ARBA00022692"/>
    </source>
</evidence>
<sequence length="423" mass="48349">MANATSFSDLPPLPTYTLTPRQPLVASIPDNVMILIIPIIGYWVISLTFHWIDVNDFFPQYRIHTPAEVLKRNHVSRWDVIRDVILQQLIQTVCGLVLAYFDEVEYTGKDEYNVMAWATRVRIAQRLIPRVFSFVGIDAGRLAQRLPSFPMLAAAISGGRYPFLTQRIIAPGGESVVAPAFASWEVNTAYLVYWYLIPALQFITATFLLDTWQYFLHRGMHMNKWLYTTFHSRHHRLYVPYAFGALYNHPFEGFLLDTAGAGLSFLITGMTNRQGMCFYTFSTIKTVDDHSGYVFPFDPLQHFTSNNAAYHDIHHQSWGIKTNFSQPFFTFWDGLLNTRWSGGDVSSRYERSRRAAQKLVDEDNARAQAENMLAEVVSVKEGEESASLNLLSRSVRRKTPSFSPQADNLKAVSHRLNGSIRQK</sequence>
<dbReference type="GO" id="GO:0016020">
    <property type="term" value="C:membrane"/>
    <property type="evidence" value="ECO:0007669"/>
    <property type="project" value="UniProtKB-SubCell"/>
</dbReference>